<sequence>MPGGGNNKKMPYSNGATLRFLLPGPFRGNAQDCNLARQSQSSDSVYRDEADDVLGSITPLAYRPMTNGIMADEDGEDDDGGHRCPATKSGIKDRTADRNPFVISRNINRIAAVILDAITRAIAAPASVLTINIKDQCYLEDDPTIFNQGSGGHGDCCSGGNTQDGNGQSSGRGQYYNEHNRKWTWKRPYSEFRPSPVRQRAQSPNALQNSGRGPSNDRSSQETPGRRAREEFPVGAFVSQMQVQVDRNSKSGNELAKRAKTPSNGGLNLCSTSVDKFEALPTSARDLGTAKVVKINANAHQSNGPGSTITKLVPLSVDIFQTLLDIKEPNGRGTIATMTEDNPQESATVEVSQEGPPAMDSLAVPIIDEAGGEESAGEDSENDG</sequence>
<feature type="compositionally biased region" description="Polar residues" evidence="1">
    <location>
        <begin position="200"/>
        <end position="223"/>
    </location>
</feature>
<evidence type="ECO:0000256" key="1">
    <source>
        <dbReference type="SAM" id="MobiDB-lite"/>
    </source>
</evidence>
<feature type="region of interest" description="Disordered" evidence="1">
    <location>
        <begin position="193"/>
        <end position="232"/>
    </location>
</feature>
<name>A0ABD1DS99_CULPP</name>
<feature type="region of interest" description="Disordered" evidence="1">
    <location>
        <begin position="337"/>
        <end position="358"/>
    </location>
</feature>
<dbReference type="EMBL" id="JBEHCU010002673">
    <property type="protein sequence ID" value="KAL1402627.1"/>
    <property type="molecule type" value="Genomic_DNA"/>
</dbReference>
<protein>
    <submittedName>
        <fullName evidence="2">Uncharacterized protein</fullName>
    </submittedName>
</protein>
<reference evidence="2 3" key="1">
    <citation type="submission" date="2024-05" db="EMBL/GenBank/DDBJ databases">
        <title>Culex pipiens pipiens assembly and annotation.</title>
        <authorList>
            <person name="Alout H."/>
            <person name="Durand T."/>
        </authorList>
    </citation>
    <scope>NUCLEOTIDE SEQUENCE [LARGE SCALE GENOMIC DNA]</scope>
    <source>
        <strain evidence="2">HA-2024</strain>
        <tissue evidence="2">Whole body</tissue>
    </source>
</reference>
<feature type="compositionally biased region" description="Polar residues" evidence="1">
    <location>
        <begin position="337"/>
        <end position="351"/>
    </location>
</feature>
<feature type="region of interest" description="Disordered" evidence="1">
    <location>
        <begin position="72"/>
        <end position="92"/>
    </location>
</feature>
<accession>A0ABD1DS99</accession>
<proteinExistence type="predicted"/>
<organism evidence="2 3">
    <name type="scientific">Culex pipiens pipiens</name>
    <name type="common">Northern house mosquito</name>
    <dbReference type="NCBI Taxonomy" id="38569"/>
    <lineage>
        <taxon>Eukaryota</taxon>
        <taxon>Metazoa</taxon>
        <taxon>Ecdysozoa</taxon>
        <taxon>Arthropoda</taxon>
        <taxon>Hexapoda</taxon>
        <taxon>Insecta</taxon>
        <taxon>Pterygota</taxon>
        <taxon>Neoptera</taxon>
        <taxon>Endopterygota</taxon>
        <taxon>Diptera</taxon>
        <taxon>Nematocera</taxon>
        <taxon>Culicoidea</taxon>
        <taxon>Culicidae</taxon>
        <taxon>Culicinae</taxon>
        <taxon>Culicini</taxon>
        <taxon>Culex</taxon>
        <taxon>Culex</taxon>
    </lineage>
</organism>
<keyword evidence="3" id="KW-1185">Reference proteome</keyword>
<gene>
    <name evidence="2" type="ORF">pipiens_001838</name>
</gene>
<evidence type="ECO:0000313" key="3">
    <source>
        <dbReference type="Proteomes" id="UP001562425"/>
    </source>
</evidence>
<comment type="caution">
    <text evidence="2">The sequence shown here is derived from an EMBL/GenBank/DDBJ whole genome shotgun (WGS) entry which is preliminary data.</text>
</comment>
<dbReference type="AlphaFoldDB" id="A0ABD1DS99"/>
<dbReference type="Proteomes" id="UP001562425">
    <property type="component" value="Unassembled WGS sequence"/>
</dbReference>
<evidence type="ECO:0000313" key="2">
    <source>
        <dbReference type="EMBL" id="KAL1402627.1"/>
    </source>
</evidence>